<proteinExistence type="predicted"/>
<dbReference type="AlphaFoldDB" id="A0A9C6TBP0"/>
<sequence length="107" mass="12191">MSVKNTNPNAAAVSSFIDVDLLSKLARVSTCTAASVSRIYSIAMFKHSSSQMLECHYTSISNRRKQFSDRDKLCQLLEQHQKLMQMLQVWREGLEFHMACNDGEECN</sequence>
<dbReference type="GeneID" id="110278305"/>
<dbReference type="Proteomes" id="UP000515211">
    <property type="component" value="Chromosome 2"/>
</dbReference>
<evidence type="ECO:0000313" key="1">
    <source>
        <dbReference type="Proteomes" id="UP000515211"/>
    </source>
</evidence>
<organism evidence="1 2">
    <name type="scientific">Arachis duranensis</name>
    <name type="common">Wild peanut</name>
    <dbReference type="NCBI Taxonomy" id="130453"/>
    <lineage>
        <taxon>Eukaryota</taxon>
        <taxon>Viridiplantae</taxon>
        <taxon>Streptophyta</taxon>
        <taxon>Embryophyta</taxon>
        <taxon>Tracheophyta</taxon>
        <taxon>Spermatophyta</taxon>
        <taxon>Magnoliopsida</taxon>
        <taxon>eudicotyledons</taxon>
        <taxon>Gunneridae</taxon>
        <taxon>Pentapetalae</taxon>
        <taxon>rosids</taxon>
        <taxon>fabids</taxon>
        <taxon>Fabales</taxon>
        <taxon>Fabaceae</taxon>
        <taxon>Papilionoideae</taxon>
        <taxon>50 kb inversion clade</taxon>
        <taxon>dalbergioids sensu lato</taxon>
        <taxon>Dalbergieae</taxon>
        <taxon>Pterocarpus clade</taxon>
        <taxon>Arachis</taxon>
    </lineage>
</organism>
<evidence type="ECO:0000313" key="2">
    <source>
        <dbReference type="RefSeq" id="XP_052113595.1"/>
    </source>
</evidence>
<gene>
    <name evidence="2" type="primary">LOC110278305</name>
</gene>
<name>A0A9C6TBP0_ARADU</name>
<reference evidence="1" key="1">
    <citation type="journal article" date="2016" name="Nat. Genet.">
        <title>The genome sequences of Arachis duranensis and Arachis ipaensis, the diploid ancestors of cultivated peanut.</title>
        <authorList>
            <person name="Bertioli D.J."/>
            <person name="Cannon S.B."/>
            <person name="Froenicke L."/>
            <person name="Huang G."/>
            <person name="Farmer A.D."/>
            <person name="Cannon E.K."/>
            <person name="Liu X."/>
            <person name="Gao D."/>
            <person name="Clevenger J."/>
            <person name="Dash S."/>
            <person name="Ren L."/>
            <person name="Moretzsohn M.C."/>
            <person name="Shirasawa K."/>
            <person name="Huang W."/>
            <person name="Vidigal B."/>
            <person name="Abernathy B."/>
            <person name="Chu Y."/>
            <person name="Niederhuth C.E."/>
            <person name="Umale P."/>
            <person name="Araujo A.C."/>
            <person name="Kozik A."/>
            <person name="Kim K.D."/>
            <person name="Burow M.D."/>
            <person name="Varshney R.K."/>
            <person name="Wang X."/>
            <person name="Zhang X."/>
            <person name="Barkley N."/>
            <person name="Guimaraes P.M."/>
            <person name="Isobe S."/>
            <person name="Guo B."/>
            <person name="Liao B."/>
            <person name="Stalker H.T."/>
            <person name="Schmitz R.J."/>
            <person name="Scheffler B.E."/>
            <person name="Leal-Bertioli S.C."/>
            <person name="Xun X."/>
            <person name="Jackson S.A."/>
            <person name="Michelmore R."/>
            <person name="Ozias-Akins P."/>
        </authorList>
    </citation>
    <scope>NUCLEOTIDE SEQUENCE [LARGE SCALE GENOMIC DNA]</scope>
    <source>
        <strain evidence="1">cv. V14167</strain>
    </source>
</reference>
<reference evidence="2" key="2">
    <citation type="submission" date="2025-08" db="UniProtKB">
        <authorList>
            <consortium name="RefSeq"/>
        </authorList>
    </citation>
    <scope>IDENTIFICATION</scope>
    <source>
        <tissue evidence="2">Whole plant</tissue>
    </source>
</reference>
<keyword evidence="1" id="KW-1185">Reference proteome</keyword>
<dbReference type="RefSeq" id="XP_052113595.1">
    <property type="nucleotide sequence ID" value="XM_052257635.1"/>
</dbReference>
<accession>A0A9C6TBP0</accession>
<protein>
    <submittedName>
        <fullName evidence="2">Uncharacterized protein LOC110278305 isoform X2</fullName>
    </submittedName>
</protein>